<feature type="chain" id="PRO_5042155452" evidence="2">
    <location>
        <begin position="36"/>
        <end position="298"/>
    </location>
</feature>
<evidence type="ECO:0000313" key="4">
    <source>
        <dbReference type="Proteomes" id="UP001283361"/>
    </source>
</evidence>
<proteinExistence type="predicted"/>
<keyword evidence="4" id="KW-1185">Reference proteome</keyword>
<dbReference type="Proteomes" id="UP001283361">
    <property type="component" value="Unassembled WGS sequence"/>
</dbReference>
<keyword evidence="2" id="KW-0732">Signal</keyword>
<feature type="signal peptide" evidence="2">
    <location>
        <begin position="1"/>
        <end position="35"/>
    </location>
</feature>
<gene>
    <name evidence="3" type="ORF">RRG08_049193</name>
</gene>
<feature type="compositionally biased region" description="Polar residues" evidence="1">
    <location>
        <begin position="203"/>
        <end position="220"/>
    </location>
</feature>
<organism evidence="3 4">
    <name type="scientific">Elysia crispata</name>
    <name type="common">lettuce slug</name>
    <dbReference type="NCBI Taxonomy" id="231223"/>
    <lineage>
        <taxon>Eukaryota</taxon>
        <taxon>Metazoa</taxon>
        <taxon>Spiralia</taxon>
        <taxon>Lophotrochozoa</taxon>
        <taxon>Mollusca</taxon>
        <taxon>Gastropoda</taxon>
        <taxon>Heterobranchia</taxon>
        <taxon>Euthyneura</taxon>
        <taxon>Panpulmonata</taxon>
        <taxon>Sacoglossa</taxon>
        <taxon>Placobranchoidea</taxon>
        <taxon>Plakobranchidae</taxon>
        <taxon>Elysia</taxon>
    </lineage>
</organism>
<evidence type="ECO:0000313" key="3">
    <source>
        <dbReference type="EMBL" id="KAK3761311.1"/>
    </source>
</evidence>
<protein>
    <submittedName>
        <fullName evidence="3">Uncharacterized protein</fullName>
    </submittedName>
</protein>
<reference evidence="3" key="1">
    <citation type="journal article" date="2023" name="G3 (Bethesda)">
        <title>A reference genome for the long-term kleptoplast-retaining sea slug Elysia crispata morphotype clarki.</title>
        <authorList>
            <person name="Eastman K.E."/>
            <person name="Pendleton A.L."/>
            <person name="Shaikh M.A."/>
            <person name="Suttiyut T."/>
            <person name="Ogas R."/>
            <person name="Tomko P."/>
            <person name="Gavelis G."/>
            <person name="Widhalm J.R."/>
            <person name="Wisecaver J.H."/>
        </authorList>
    </citation>
    <scope>NUCLEOTIDE SEQUENCE</scope>
    <source>
        <strain evidence="3">ECLA1</strain>
    </source>
</reference>
<comment type="caution">
    <text evidence="3">The sequence shown here is derived from an EMBL/GenBank/DDBJ whole genome shotgun (WGS) entry which is preliminary data.</text>
</comment>
<feature type="region of interest" description="Disordered" evidence="1">
    <location>
        <begin position="195"/>
        <end position="253"/>
    </location>
</feature>
<accession>A0AAE1D8K3</accession>
<evidence type="ECO:0000256" key="2">
    <source>
        <dbReference type="SAM" id="SignalP"/>
    </source>
</evidence>
<dbReference type="EMBL" id="JAWDGP010004914">
    <property type="protein sequence ID" value="KAK3761311.1"/>
    <property type="molecule type" value="Genomic_DNA"/>
</dbReference>
<sequence length="298" mass="33662">MTKQGFQPTARPLRTWSFTLIVVVLSLNLQTLCQGQELGYFDNPIMKFGKMLYVSFINGTYDLFYECLCDIHITDCALNLTLAGSGFGFPYKYTVTNFRQTRAPDDTPLSELYRQYSSTFVCDAMKHASKGGFNCRRQKVKDNTCVAPFGFCLQYKITHRSNECSFNCTLMIFIIEFKLSIKYLNFDDYPEPVKDGVRPADSATPSKYSRTSVSNSSNNGTEEHDSGVLAIPTTNTSSTETNGDETETGQDHTLDDMAIRAEPEASLERRQDRITHWMIRLPVASLDGCIVPGFHNWL</sequence>
<feature type="compositionally biased region" description="Polar residues" evidence="1">
    <location>
        <begin position="232"/>
        <end position="241"/>
    </location>
</feature>
<name>A0AAE1D8K3_9GAST</name>
<dbReference type="AlphaFoldDB" id="A0AAE1D8K3"/>
<evidence type="ECO:0000256" key="1">
    <source>
        <dbReference type="SAM" id="MobiDB-lite"/>
    </source>
</evidence>